<evidence type="ECO:0000259" key="1">
    <source>
        <dbReference type="Pfam" id="PF13358"/>
    </source>
</evidence>
<dbReference type="InterPro" id="IPR038717">
    <property type="entry name" value="Tc1-like_DDE_dom"/>
</dbReference>
<name>A0ABN2T8Q5_9ACTN</name>
<dbReference type="InterPro" id="IPR036397">
    <property type="entry name" value="RNaseH_sf"/>
</dbReference>
<dbReference type="EMBL" id="BAAAPC010000012">
    <property type="protein sequence ID" value="GAA2001731.1"/>
    <property type="molecule type" value="Genomic_DNA"/>
</dbReference>
<comment type="caution">
    <text evidence="2">The sequence shown here is derived from an EMBL/GenBank/DDBJ whole genome shotgun (WGS) entry which is preliminary data.</text>
</comment>
<evidence type="ECO:0000313" key="2">
    <source>
        <dbReference type="EMBL" id="GAA2001731.1"/>
    </source>
</evidence>
<feature type="domain" description="Tc1-like transposase DDE" evidence="1">
    <location>
        <begin position="29"/>
        <end position="121"/>
    </location>
</feature>
<evidence type="ECO:0000313" key="3">
    <source>
        <dbReference type="Proteomes" id="UP001501585"/>
    </source>
</evidence>
<keyword evidence="3" id="KW-1185">Reference proteome</keyword>
<proteinExistence type="predicted"/>
<accession>A0ABN2T8Q5</accession>
<sequence>MIAVNRGPRARVNATGWLCVGPQGKAVRLVFSTSRTGFTHYDFPELIDRVHQRLGGGPVVLVWDNHASHKTRWLRGRLGAREWLTVVLLPRYAPELNPVEALWSQLKRRIANRAYRSLDELENAMRSYLLSAQKRRDVLAGFVRSAHLTPDPIPSTT</sequence>
<dbReference type="Pfam" id="PF13358">
    <property type="entry name" value="DDE_3"/>
    <property type="match status" value="1"/>
</dbReference>
<protein>
    <recommendedName>
        <fullName evidence="1">Tc1-like transposase DDE domain-containing protein</fullName>
    </recommendedName>
</protein>
<dbReference type="Proteomes" id="UP001501585">
    <property type="component" value="Unassembled WGS sequence"/>
</dbReference>
<reference evidence="2 3" key="1">
    <citation type="journal article" date="2019" name="Int. J. Syst. Evol. Microbiol.">
        <title>The Global Catalogue of Microorganisms (GCM) 10K type strain sequencing project: providing services to taxonomists for standard genome sequencing and annotation.</title>
        <authorList>
            <consortium name="The Broad Institute Genomics Platform"/>
            <consortium name="The Broad Institute Genome Sequencing Center for Infectious Disease"/>
            <person name="Wu L."/>
            <person name="Ma J."/>
        </authorList>
    </citation>
    <scope>NUCLEOTIDE SEQUENCE [LARGE SCALE GENOMIC DNA]</scope>
    <source>
        <strain evidence="2 3">JCM 15313</strain>
    </source>
</reference>
<gene>
    <name evidence="2" type="ORF">GCM10009799_31170</name>
</gene>
<dbReference type="Gene3D" id="3.30.420.10">
    <property type="entry name" value="Ribonuclease H-like superfamily/Ribonuclease H"/>
    <property type="match status" value="1"/>
</dbReference>
<organism evidence="2 3">
    <name type="scientific">Nocardiopsis rhodophaea</name>
    <dbReference type="NCBI Taxonomy" id="280238"/>
    <lineage>
        <taxon>Bacteria</taxon>
        <taxon>Bacillati</taxon>
        <taxon>Actinomycetota</taxon>
        <taxon>Actinomycetes</taxon>
        <taxon>Streptosporangiales</taxon>
        <taxon>Nocardiopsidaceae</taxon>
        <taxon>Nocardiopsis</taxon>
    </lineage>
</organism>